<proteinExistence type="predicted"/>
<dbReference type="EMBL" id="CP104311">
    <property type="protein sequence ID" value="WWF01807.1"/>
    <property type="molecule type" value="Genomic_DNA"/>
</dbReference>
<keyword evidence="1" id="KW-0472">Membrane</keyword>
<reference evidence="2 3" key="1">
    <citation type="submission" date="2022-09" db="EMBL/GenBank/DDBJ databases">
        <authorList>
            <person name="Giprobiosintez L."/>
        </authorList>
    </citation>
    <scope>NUCLEOTIDE SEQUENCE [LARGE SCALE GENOMIC DNA]</scope>
    <source>
        <strain evidence="3">VKPM-B-12549 (GBS-15)</strain>
    </source>
</reference>
<keyword evidence="1" id="KW-1133">Transmembrane helix</keyword>
<feature type="transmembrane region" description="Helical" evidence="1">
    <location>
        <begin position="134"/>
        <end position="157"/>
    </location>
</feature>
<dbReference type="RefSeq" id="WP_232470750.1">
    <property type="nucleotide sequence ID" value="NZ_CP104311.1"/>
</dbReference>
<evidence type="ECO:0000313" key="2">
    <source>
        <dbReference type="EMBL" id="WWF01807.1"/>
    </source>
</evidence>
<evidence type="ECO:0000256" key="1">
    <source>
        <dbReference type="SAM" id="Phobius"/>
    </source>
</evidence>
<protein>
    <submittedName>
        <fullName evidence="2">Uncharacterized protein</fullName>
    </submittedName>
</protein>
<keyword evidence="3" id="KW-1185">Reference proteome</keyword>
<evidence type="ECO:0000313" key="3">
    <source>
        <dbReference type="Proteomes" id="UP001359308"/>
    </source>
</evidence>
<feature type="transmembrane region" description="Helical" evidence="1">
    <location>
        <begin position="102"/>
        <end position="122"/>
    </location>
</feature>
<sequence>MMRFFVTGEQNRQMMLNAVVLLFLGYVALFWISNGLMYFHKMGLTAQSVVEYYLGSPEKFTQPRSYQSLLEVTHFHLFSMGMLVLTLAHLVLFTSLPTGLKVWLTGLTFFGAVADEAAGWLVRFVHPAFAYFKIGAFVLMELCLAVLILTVSLSLIAQRSRRREKPMDTRAGSGATEAAMTP</sequence>
<feature type="transmembrane region" description="Helical" evidence="1">
    <location>
        <begin position="12"/>
        <end position="32"/>
    </location>
</feature>
<dbReference type="Proteomes" id="UP001359308">
    <property type="component" value="Chromosome"/>
</dbReference>
<name>A0ABZ2F3P3_METCP</name>
<feature type="transmembrane region" description="Helical" evidence="1">
    <location>
        <begin position="75"/>
        <end position="95"/>
    </location>
</feature>
<keyword evidence="1" id="KW-0812">Transmembrane</keyword>
<accession>A0ABZ2F3P3</accession>
<gene>
    <name evidence="2" type="ORF">N4J17_15265</name>
</gene>
<organism evidence="2 3">
    <name type="scientific">Methylococcus capsulatus</name>
    <dbReference type="NCBI Taxonomy" id="414"/>
    <lineage>
        <taxon>Bacteria</taxon>
        <taxon>Pseudomonadati</taxon>
        <taxon>Pseudomonadota</taxon>
        <taxon>Gammaproteobacteria</taxon>
        <taxon>Methylococcales</taxon>
        <taxon>Methylococcaceae</taxon>
        <taxon>Methylococcus</taxon>
    </lineage>
</organism>